<dbReference type="NCBIfam" id="TIGR00581">
    <property type="entry name" value="moaC"/>
    <property type="match status" value="1"/>
</dbReference>
<dbReference type="InterPro" id="IPR050105">
    <property type="entry name" value="MoCo_biosynth_MoaA/MoaC"/>
</dbReference>
<dbReference type="InterPro" id="IPR036522">
    <property type="entry name" value="MoaC_sf"/>
</dbReference>
<feature type="binding site" evidence="7">
    <location>
        <begin position="113"/>
        <end position="114"/>
    </location>
    <ligand>
        <name>substrate</name>
    </ligand>
</feature>
<comment type="subunit">
    <text evidence="7">Homohexamer; trimer of dimers.</text>
</comment>
<feature type="binding site" evidence="7">
    <location>
        <begin position="75"/>
        <end position="77"/>
    </location>
    <ligand>
        <name>substrate</name>
    </ligand>
</feature>
<keyword evidence="5 7" id="KW-0456">Lyase</keyword>
<feature type="active site" evidence="7">
    <location>
        <position position="128"/>
    </location>
</feature>
<organism evidence="8 9">
    <name type="scientific">Thermosulfuriphilus ammonigenes</name>
    <dbReference type="NCBI Taxonomy" id="1936021"/>
    <lineage>
        <taxon>Bacteria</taxon>
        <taxon>Pseudomonadati</taxon>
        <taxon>Thermodesulfobacteriota</taxon>
        <taxon>Thermodesulfobacteria</taxon>
        <taxon>Thermodesulfobacteriales</taxon>
        <taxon>Thermodesulfobacteriaceae</taxon>
        <taxon>Thermosulfuriphilus</taxon>
    </lineage>
</organism>
<dbReference type="InterPro" id="IPR047594">
    <property type="entry name" value="MoaC_bact/euk"/>
</dbReference>
<evidence type="ECO:0000313" key="9">
    <source>
        <dbReference type="Proteomes" id="UP000502179"/>
    </source>
</evidence>
<dbReference type="InterPro" id="IPR002820">
    <property type="entry name" value="Mopterin_CF_biosynth-C_dom"/>
</dbReference>
<comment type="similarity">
    <text evidence="7">Belongs to the MoaC family.</text>
</comment>
<dbReference type="CDD" id="cd01420">
    <property type="entry name" value="MoaC_PE"/>
    <property type="match status" value="1"/>
</dbReference>
<dbReference type="Gene3D" id="3.30.70.640">
    <property type="entry name" value="Molybdopterin cofactor biosynthesis C (MoaC) domain"/>
    <property type="match status" value="1"/>
</dbReference>
<dbReference type="KEGG" id="tav:G4V39_07395"/>
<evidence type="ECO:0000313" key="8">
    <source>
        <dbReference type="EMBL" id="QIJ72101.1"/>
    </source>
</evidence>
<evidence type="ECO:0000256" key="3">
    <source>
        <dbReference type="ARBA" id="ARBA00012575"/>
    </source>
</evidence>
<dbReference type="EC" id="4.6.1.17" evidence="3 7"/>
<dbReference type="RefSeq" id="WP_166032318.1">
    <property type="nucleotide sequence ID" value="NZ_CP048877.1"/>
</dbReference>
<evidence type="ECO:0000256" key="6">
    <source>
        <dbReference type="ARBA" id="ARBA00055087"/>
    </source>
</evidence>
<reference evidence="8 9" key="1">
    <citation type="submission" date="2020-02" db="EMBL/GenBank/DDBJ databases">
        <title>Genome analysis of Thermosulfuriphilus ammonigenes ST65T, an anaerobic thermophilic chemolithoautotrophic bacterium isolated from a deep-sea hydrothermal vent.</title>
        <authorList>
            <person name="Slobodkina G."/>
            <person name="Allioux M."/>
            <person name="Merkel A."/>
            <person name="Alain K."/>
            <person name="Jebbar M."/>
            <person name="Slobodkin A."/>
        </authorList>
    </citation>
    <scope>NUCLEOTIDE SEQUENCE [LARGE SCALE GENOMIC DNA]</scope>
    <source>
        <strain evidence="8 9">ST65</strain>
    </source>
</reference>
<dbReference type="EMBL" id="CP048877">
    <property type="protein sequence ID" value="QIJ72101.1"/>
    <property type="molecule type" value="Genomic_DNA"/>
</dbReference>
<dbReference type="GO" id="GO:0006777">
    <property type="term" value="P:Mo-molybdopterin cofactor biosynthetic process"/>
    <property type="evidence" value="ECO:0007669"/>
    <property type="project" value="UniProtKB-UniRule"/>
</dbReference>
<proteinExistence type="inferred from homology"/>
<dbReference type="Pfam" id="PF01967">
    <property type="entry name" value="MoaC"/>
    <property type="match status" value="1"/>
</dbReference>
<sequence>MKSLSHLDSSGRAKMVDVSEKEETFREAVARGRVLLGKEAFEAAVTGGLKKGDLFTVAKIAGIMAAKKVYELIPLCHPLPVTHVDIDFQLDEQQFAVEIEATVRTKAATGVEMEALCACSLAALTIYDMCKAVSHAIRIEDIRLARKSGGRSGTIILEK</sequence>
<dbReference type="GO" id="GO:0061799">
    <property type="term" value="F:cyclic pyranopterin monophosphate synthase activity"/>
    <property type="evidence" value="ECO:0007669"/>
    <property type="project" value="UniProtKB-UniRule"/>
</dbReference>
<evidence type="ECO:0000256" key="5">
    <source>
        <dbReference type="ARBA" id="ARBA00023239"/>
    </source>
</evidence>
<evidence type="ECO:0000256" key="2">
    <source>
        <dbReference type="ARBA" id="ARBA00005046"/>
    </source>
</evidence>
<evidence type="ECO:0000256" key="7">
    <source>
        <dbReference type="HAMAP-Rule" id="MF_01224"/>
    </source>
</evidence>
<evidence type="ECO:0000256" key="4">
    <source>
        <dbReference type="ARBA" id="ARBA00023150"/>
    </source>
</evidence>
<dbReference type="UniPathway" id="UPA00344"/>
<dbReference type="Proteomes" id="UP000502179">
    <property type="component" value="Chromosome"/>
</dbReference>
<dbReference type="NCBIfam" id="NF006870">
    <property type="entry name" value="PRK09364.1"/>
    <property type="match status" value="1"/>
</dbReference>
<name>A0A6G7PX56_9BACT</name>
<accession>A0A6G7PX56</accession>
<dbReference type="PANTHER" id="PTHR22960:SF29">
    <property type="entry name" value="CYCLIC PYRANOPTERIN MONOPHOSPHATE SYNTHASE"/>
    <property type="match status" value="1"/>
</dbReference>
<dbReference type="AlphaFoldDB" id="A0A6G7PX56"/>
<comment type="catalytic activity">
    <reaction evidence="1 7">
        <text>(8S)-3',8-cyclo-7,8-dihydroguanosine 5'-triphosphate = cyclic pyranopterin phosphate + diphosphate</text>
        <dbReference type="Rhea" id="RHEA:49580"/>
        <dbReference type="ChEBI" id="CHEBI:33019"/>
        <dbReference type="ChEBI" id="CHEBI:59648"/>
        <dbReference type="ChEBI" id="CHEBI:131766"/>
        <dbReference type="EC" id="4.6.1.17"/>
    </reaction>
</comment>
<keyword evidence="9" id="KW-1185">Reference proteome</keyword>
<keyword evidence="4 7" id="KW-0501">Molybdenum cofactor biosynthesis</keyword>
<dbReference type="SUPFAM" id="SSF55040">
    <property type="entry name" value="Molybdenum cofactor biosynthesis protein C, MoaC"/>
    <property type="match status" value="1"/>
</dbReference>
<comment type="function">
    <text evidence="6 7">Catalyzes the conversion of (8S)-3',8-cyclo-7,8-dihydroguanosine 5'-triphosphate to cyclic pyranopterin monophosphate (cPMP).</text>
</comment>
<gene>
    <name evidence="7 8" type="primary">moaC</name>
    <name evidence="8" type="ORF">G4V39_07395</name>
</gene>
<evidence type="ECO:0000256" key="1">
    <source>
        <dbReference type="ARBA" id="ARBA00001637"/>
    </source>
</evidence>
<dbReference type="InterPro" id="IPR023045">
    <property type="entry name" value="MoaC"/>
</dbReference>
<dbReference type="HAMAP" id="MF_01224_B">
    <property type="entry name" value="MoaC_B"/>
    <property type="match status" value="1"/>
</dbReference>
<protein>
    <recommendedName>
        <fullName evidence="3 7">Cyclic pyranopterin monophosphate synthase</fullName>
        <ecNumber evidence="3 7">4.6.1.17</ecNumber>
    </recommendedName>
    <alternativeName>
        <fullName evidence="7">Molybdenum cofactor biosynthesis protein C</fullName>
    </alternativeName>
</protein>
<comment type="pathway">
    <text evidence="2 7">Cofactor biosynthesis; molybdopterin biosynthesis.</text>
</comment>
<dbReference type="PANTHER" id="PTHR22960">
    <property type="entry name" value="MOLYBDOPTERIN COFACTOR SYNTHESIS PROTEIN A"/>
    <property type="match status" value="1"/>
</dbReference>